<evidence type="ECO:0000313" key="3">
    <source>
        <dbReference type="Proteomes" id="UP000700596"/>
    </source>
</evidence>
<keyword evidence="1" id="KW-0472">Membrane</keyword>
<organism evidence="2 3">
    <name type="scientific">Dendryphion nanum</name>
    <dbReference type="NCBI Taxonomy" id="256645"/>
    <lineage>
        <taxon>Eukaryota</taxon>
        <taxon>Fungi</taxon>
        <taxon>Dikarya</taxon>
        <taxon>Ascomycota</taxon>
        <taxon>Pezizomycotina</taxon>
        <taxon>Dothideomycetes</taxon>
        <taxon>Pleosporomycetidae</taxon>
        <taxon>Pleosporales</taxon>
        <taxon>Torulaceae</taxon>
        <taxon>Dendryphion</taxon>
    </lineage>
</organism>
<keyword evidence="1" id="KW-0812">Transmembrane</keyword>
<keyword evidence="3" id="KW-1185">Reference proteome</keyword>
<dbReference type="Proteomes" id="UP000700596">
    <property type="component" value="Unassembled WGS sequence"/>
</dbReference>
<evidence type="ECO:0000256" key="1">
    <source>
        <dbReference type="SAM" id="Phobius"/>
    </source>
</evidence>
<dbReference type="PROSITE" id="PS51257">
    <property type="entry name" value="PROKAR_LIPOPROTEIN"/>
    <property type="match status" value="1"/>
</dbReference>
<accession>A0A9P9DDT9</accession>
<reference evidence="2" key="1">
    <citation type="journal article" date="2021" name="Nat. Commun.">
        <title>Genetic determinants of endophytism in the Arabidopsis root mycobiome.</title>
        <authorList>
            <person name="Mesny F."/>
            <person name="Miyauchi S."/>
            <person name="Thiergart T."/>
            <person name="Pickel B."/>
            <person name="Atanasova L."/>
            <person name="Karlsson M."/>
            <person name="Huettel B."/>
            <person name="Barry K.W."/>
            <person name="Haridas S."/>
            <person name="Chen C."/>
            <person name="Bauer D."/>
            <person name="Andreopoulos W."/>
            <person name="Pangilinan J."/>
            <person name="LaButti K."/>
            <person name="Riley R."/>
            <person name="Lipzen A."/>
            <person name="Clum A."/>
            <person name="Drula E."/>
            <person name="Henrissat B."/>
            <person name="Kohler A."/>
            <person name="Grigoriev I.V."/>
            <person name="Martin F.M."/>
            <person name="Hacquard S."/>
        </authorList>
    </citation>
    <scope>NUCLEOTIDE SEQUENCE</scope>
    <source>
        <strain evidence="2">MPI-CAGE-CH-0243</strain>
    </source>
</reference>
<name>A0A9P9DDT9_9PLEO</name>
<keyword evidence="1" id="KW-1133">Transmembrane helix</keyword>
<comment type="caution">
    <text evidence="2">The sequence shown here is derived from an EMBL/GenBank/DDBJ whole genome shotgun (WGS) entry which is preliminary data.</text>
</comment>
<protein>
    <submittedName>
        <fullName evidence="2">Uncharacterized protein</fullName>
    </submittedName>
</protein>
<sequence length="150" mass="15798">MADGKTGEKTLKGLRFACLTVALIFSILLITACIPNGPGSSIMYEVYGIEITGSASGHKFRIGSFAICVKTREGAIHCSPTGTMSARALLPAVYKLPGGVAEQSCLPGLEIAVAVKNKIFFGAPAVSFLMIVLTLGANLKFKGNWPATFW</sequence>
<evidence type="ECO:0000313" key="2">
    <source>
        <dbReference type="EMBL" id="KAH7116936.1"/>
    </source>
</evidence>
<feature type="transmembrane region" description="Helical" evidence="1">
    <location>
        <begin position="119"/>
        <end position="139"/>
    </location>
</feature>
<gene>
    <name evidence="2" type="ORF">B0J11DRAFT_537916</name>
</gene>
<feature type="transmembrane region" description="Helical" evidence="1">
    <location>
        <begin position="14"/>
        <end position="34"/>
    </location>
</feature>
<dbReference type="EMBL" id="JAGMWT010000014">
    <property type="protein sequence ID" value="KAH7116936.1"/>
    <property type="molecule type" value="Genomic_DNA"/>
</dbReference>
<proteinExistence type="predicted"/>
<dbReference type="AlphaFoldDB" id="A0A9P9DDT9"/>